<keyword evidence="3" id="KW-1185">Reference proteome</keyword>
<evidence type="ECO:0000256" key="1">
    <source>
        <dbReference type="SAM" id="SignalP"/>
    </source>
</evidence>
<dbReference type="PATRIC" id="fig|626887.3.peg.3184"/>
<evidence type="ECO:0000313" key="2">
    <source>
        <dbReference type="EMBL" id="ENO12903.1"/>
    </source>
</evidence>
<dbReference type="HOGENOM" id="CLU_026765_0_0_6"/>
<sequence>MFSKLPLTIRTLSLVLLFVFSGGAATTSAASVQALVLYDSEPGSSYNKLGKAYAIMLRNLLGHFDTSVEMKPVEEYVAGQIEAKDITFYVGSYYDNALPTAFLNDASTTTRSLVWFKYNLWQLAWNPAFNFEATRGFRFDGVVSLNAAPSAQNPAPGFYDTVLYKGRSMVKYYDYDPQTNSVFADPETGATAITNPATATTVVEVENGDTGQRLPYVVRAGNFWYVADIPFSYIGPRDRYLVIADLLHDMLGVNTPTQRLAMIRLEDVGALTDYDAMETLTDYLYGQGIEFSIAAIPMYRDPLGQWNGGVPQEIPLADATEFRDGLAYAMARGGNVVLHGYTHQYGEVLNPWTGVSGDDFEFWDIVNNRPVPEDSTTWVLNRLNAGMAEFLAYGIYPYAWETPHYHASATASRAFAQRFDTTYNRVVYYTADVPDFAGANGDPDFAVGQFFPYIIEQDYYGQRILPENLGNIEYDISHIDPASYFDYTWQDLYLNAQYALVVRDGFASFFFHPFWLEPSLGTPGLADLQNLVNGINQLGFTWIDGSDLSPPPPLTK</sequence>
<dbReference type="Pfam" id="PF10096">
    <property type="entry name" value="DUF2334"/>
    <property type="match status" value="1"/>
</dbReference>
<dbReference type="EMBL" id="APLQ01000014">
    <property type="protein sequence ID" value="ENO12903.1"/>
    <property type="molecule type" value="Genomic_DNA"/>
</dbReference>
<feature type="signal peptide" evidence="1">
    <location>
        <begin position="1"/>
        <end position="24"/>
    </location>
</feature>
<dbReference type="STRING" id="626887.J057_15935"/>
<reference evidence="2 3" key="1">
    <citation type="journal article" date="2013" name="Genome Announc.">
        <title>Genome Sequence of the Polycyclic Aromatic Hydrocarbon-Degrading Bacterium Strain Marinobacter nanhaiticus D15-8WT.</title>
        <authorList>
            <person name="Cui Z."/>
            <person name="Gao W."/>
            <person name="Li Q."/>
            <person name="Xu G."/>
            <person name="Zheng L."/>
        </authorList>
    </citation>
    <scope>NUCLEOTIDE SEQUENCE [LARGE SCALE GENOMIC DNA]</scope>
    <source>
        <strain evidence="2 3">D15-8W</strain>
    </source>
</reference>
<dbReference type="OrthoDB" id="2339428at2"/>
<accession>N6WVM8</accession>
<dbReference type="Proteomes" id="UP000013165">
    <property type="component" value="Unassembled WGS sequence"/>
</dbReference>
<evidence type="ECO:0000313" key="3">
    <source>
        <dbReference type="Proteomes" id="UP000013165"/>
    </source>
</evidence>
<dbReference type="RefSeq" id="WP_004581129.1">
    <property type="nucleotide sequence ID" value="NZ_AP028878.1"/>
</dbReference>
<dbReference type="CDD" id="cd10923">
    <property type="entry name" value="CE4_COG5298"/>
    <property type="match status" value="1"/>
</dbReference>
<name>N6WVM8_9GAMM</name>
<feature type="chain" id="PRO_5004127337" evidence="1">
    <location>
        <begin position="25"/>
        <end position="556"/>
    </location>
</feature>
<gene>
    <name evidence="2" type="ORF">J057_15935</name>
</gene>
<proteinExistence type="predicted"/>
<dbReference type="eggNOG" id="COG5298">
    <property type="taxonomic scope" value="Bacteria"/>
</dbReference>
<keyword evidence="1" id="KW-0732">Signal</keyword>
<dbReference type="InterPro" id="IPR018763">
    <property type="entry name" value="DUF2334"/>
</dbReference>
<comment type="caution">
    <text evidence="2">The sequence shown here is derived from an EMBL/GenBank/DDBJ whole genome shotgun (WGS) entry which is preliminary data.</text>
</comment>
<dbReference type="AlphaFoldDB" id="N6WVM8"/>
<organism evidence="2 3">
    <name type="scientific">Marinobacter nanhaiticus D15-8W</name>
    <dbReference type="NCBI Taxonomy" id="626887"/>
    <lineage>
        <taxon>Bacteria</taxon>
        <taxon>Pseudomonadati</taxon>
        <taxon>Pseudomonadota</taxon>
        <taxon>Gammaproteobacteria</taxon>
        <taxon>Pseudomonadales</taxon>
        <taxon>Marinobacteraceae</taxon>
        <taxon>Marinobacter</taxon>
    </lineage>
</organism>
<protein>
    <submittedName>
        <fullName evidence="2">DUF2334 domain-containing protein</fullName>
    </submittedName>
</protein>